<sequence length="157" mass="17163">MQTFFRLTLMLALGLFLGGCAFSGGREPYPIAPGTGSVVDTARSQIGVPYRASGQSPDRGFDCSGFVQWVYARHGVRLPRRTDDQLRTGHPVSRSDLKSGDLVFFMPSSRSASLHVGIFDGHGGFIHSPSPGGRVREESILAPYWRTTYYAANRVLP</sequence>
<dbReference type="PROSITE" id="PS51935">
    <property type="entry name" value="NLPC_P60"/>
    <property type="match status" value="1"/>
</dbReference>
<dbReference type="SUPFAM" id="SSF54001">
    <property type="entry name" value="Cysteine proteinases"/>
    <property type="match status" value="1"/>
</dbReference>
<evidence type="ECO:0000256" key="2">
    <source>
        <dbReference type="ARBA" id="ARBA00022670"/>
    </source>
</evidence>
<feature type="domain" description="NlpC/P60" evidence="5">
    <location>
        <begin position="32"/>
        <end position="156"/>
    </location>
</feature>
<dbReference type="Gene3D" id="3.90.1720.10">
    <property type="entry name" value="endopeptidase domain like (from Nostoc punctiforme)"/>
    <property type="match status" value="1"/>
</dbReference>
<dbReference type="EMBL" id="JH600068">
    <property type="protein sequence ID" value="EIG51996.1"/>
    <property type="molecule type" value="Genomic_DNA"/>
</dbReference>
<dbReference type="GO" id="GO:0008234">
    <property type="term" value="F:cysteine-type peptidase activity"/>
    <property type="evidence" value="ECO:0007669"/>
    <property type="project" value="UniProtKB-KW"/>
</dbReference>
<dbReference type="PROSITE" id="PS51257">
    <property type="entry name" value="PROKAR_LIPOPROTEIN"/>
    <property type="match status" value="1"/>
</dbReference>
<name>I2PWU0_9BACT</name>
<dbReference type="InterPro" id="IPR000064">
    <property type="entry name" value="NLP_P60_dom"/>
</dbReference>
<evidence type="ECO:0000313" key="6">
    <source>
        <dbReference type="EMBL" id="EIG51996.1"/>
    </source>
</evidence>
<organism evidence="6">
    <name type="scientific">Desulfovibrio sp. U5L</name>
    <dbReference type="NCBI Taxonomy" id="596152"/>
    <lineage>
        <taxon>Bacteria</taxon>
        <taxon>Pseudomonadati</taxon>
        <taxon>Thermodesulfobacteriota</taxon>
        <taxon>Desulfovibrionia</taxon>
        <taxon>Desulfovibrionales</taxon>
        <taxon>Desulfovibrionaceae</taxon>
        <taxon>Desulfovibrio</taxon>
    </lineage>
</organism>
<keyword evidence="3 6" id="KW-0378">Hydrolase</keyword>
<evidence type="ECO:0000256" key="3">
    <source>
        <dbReference type="ARBA" id="ARBA00022801"/>
    </source>
</evidence>
<dbReference type="MEROPS" id="C40.006"/>
<dbReference type="PANTHER" id="PTHR47053:SF1">
    <property type="entry name" value="MUREIN DD-ENDOPEPTIDASE MEPH-RELATED"/>
    <property type="match status" value="1"/>
</dbReference>
<reference evidence="6" key="1">
    <citation type="submission" date="2011-11" db="EMBL/GenBank/DDBJ databases">
        <title>Improved High-Quality Draft sequence of Desulfovibrio sp. U5L.</title>
        <authorList>
            <consortium name="US DOE Joint Genome Institute"/>
            <person name="Lucas S."/>
            <person name="Han J."/>
            <person name="Lapidus A."/>
            <person name="Cheng J.-F."/>
            <person name="Goodwin L."/>
            <person name="Pitluck S."/>
            <person name="Peters L."/>
            <person name="Ovchinnikova G."/>
            <person name="Held B."/>
            <person name="Detter J.C."/>
            <person name="Han C."/>
            <person name="Tapia R."/>
            <person name="Land M."/>
            <person name="Hauser L."/>
            <person name="Kyrpides N."/>
            <person name="Ivanova N."/>
            <person name="Pagani I."/>
            <person name="Gabster J."/>
            <person name="Walker C."/>
            <person name="Stolyar S."/>
            <person name="Stahl D."/>
            <person name="Arkin A."/>
            <person name="Dehal P."/>
            <person name="Hazen T."/>
            <person name="Woyke T."/>
        </authorList>
    </citation>
    <scope>NUCLEOTIDE SEQUENCE [LARGE SCALE GENOMIC DNA]</scope>
    <source>
        <strain evidence="6">U5L</strain>
    </source>
</reference>
<keyword evidence="4" id="KW-0788">Thiol protease</keyword>
<dbReference type="Pfam" id="PF00877">
    <property type="entry name" value="NLPC_P60"/>
    <property type="match status" value="1"/>
</dbReference>
<protein>
    <submittedName>
        <fullName evidence="6">Cell wall-associated hydrolase, invasion-associated protein</fullName>
    </submittedName>
</protein>
<proteinExistence type="inferred from homology"/>
<dbReference type="AlphaFoldDB" id="I2PWU0"/>
<dbReference type="InterPro" id="IPR038765">
    <property type="entry name" value="Papain-like_cys_pep_sf"/>
</dbReference>
<evidence type="ECO:0000259" key="5">
    <source>
        <dbReference type="PROSITE" id="PS51935"/>
    </source>
</evidence>
<dbReference type="InterPro" id="IPR051202">
    <property type="entry name" value="Peptidase_C40"/>
</dbReference>
<dbReference type="HOGENOM" id="CLU_016043_8_0_7"/>
<dbReference type="PANTHER" id="PTHR47053">
    <property type="entry name" value="MUREIN DD-ENDOPEPTIDASE MEPH-RELATED"/>
    <property type="match status" value="1"/>
</dbReference>
<evidence type="ECO:0000256" key="4">
    <source>
        <dbReference type="ARBA" id="ARBA00022807"/>
    </source>
</evidence>
<gene>
    <name evidence="6" type="ORF">DesU5LDRAFT_0280</name>
</gene>
<dbReference type="STRING" id="596152.DesU5LDRAFT_0280"/>
<keyword evidence="2" id="KW-0645">Protease</keyword>
<evidence type="ECO:0000256" key="1">
    <source>
        <dbReference type="ARBA" id="ARBA00007074"/>
    </source>
</evidence>
<dbReference type="eggNOG" id="COG0791">
    <property type="taxonomic scope" value="Bacteria"/>
</dbReference>
<accession>I2PWU0</accession>
<dbReference type="GO" id="GO:0006508">
    <property type="term" value="P:proteolysis"/>
    <property type="evidence" value="ECO:0007669"/>
    <property type="project" value="UniProtKB-KW"/>
</dbReference>
<dbReference type="OrthoDB" id="9807055at2"/>
<comment type="similarity">
    <text evidence="1">Belongs to the peptidase C40 family.</text>
</comment>